<evidence type="ECO:0000259" key="2">
    <source>
        <dbReference type="Pfam" id="PF01636"/>
    </source>
</evidence>
<gene>
    <name evidence="3" type="ORF">BM477_06460</name>
</gene>
<feature type="domain" description="Aminoglycoside phosphotransferase" evidence="2">
    <location>
        <begin position="42"/>
        <end position="252"/>
    </location>
</feature>
<protein>
    <recommendedName>
        <fullName evidence="2">Aminoglycoside phosphotransferase domain-containing protein</fullName>
    </recommendedName>
</protein>
<sequence>MMNERNPLTLASLAVAALPHARIVGLRPPQYVTEDLEVTGVVDEEGNQYVVVAPRSSAAGASLEAQYALLMSLSHLHEKRELIVEVPVPVAMGRTRRNGDVMVQQKMSGVSMSDADLSNAALGASVGRAVASLHGVHPRNLDNAGMPVYSAAQIRARHRATVKSAQETGLLPRRLSMRWNRMLDDDELWEFRPCTVHGDMEAESFLIVGNVVMGMRDFSRAHVGDPAEDFAWALAGAEDAFFTRMLDSYLLAAPEGAGRLEDRAQLITELNLAKWLLSGQAAEDQEIISEATQMLRDLADQLDDSLDFESFTPVAGQPLEDDEDKVPGVPILRVVAEGDPADSAETMTEFTAEPSGVETSVETPAQESSDIPAVLPEPAQRPEPEATTEPAEPKKSAAQPDRKVNPDRVETDVLPTLPPQ</sequence>
<dbReference type="STRING" id="156892.BM477_06460"/>
<accession>A0A1Q5PM98</accession>
<dbReference type="Pfam" id="PF01636">
    <property type="entry name" value="APH"/>
    <property type="match status" value="1"/>
</dbReference>
<evidence type="ECO:0000256" key="1">
    <source>
        <dbReference type="SAM" id="MobiDB-lite"/>
    </source>
</evidence>
<evidence type="ECO:0000313" key="3">
    <source>
        <dbReference type="EMBL" id="OKL48097.1"/>
    </source>
</evidence>
<feature type="compositionally biased region" description="Basic and acidic residues" evidence="1">
    <location>
        <begin position="391"/>
        <end position="411"/>
    </location>
</feature>
<evidence type="ECO:0000313" key="4">
    <source>
        <dbReference type="Proteomes" id="UP000186465"/>
    </source>
</evidence>
<proteinExistence type="predicted"/>
<reference evidence="4" key="1">
    <citation type="submission" date="2016-11" db="EMBL/GenBank/DDBJ databases">
        <title>Actinomyces gypaetusis sp. nov. isolated from Gypaetus barbatus in Qinghai Tibet Plateau China.</title>
        <authorList>
            <person name="Meng X."/>
        </authorList>
    </citation>
    <scope>NUCLEOTIDE SEQUENCE [LARGE SCALE GENOMIC DNA]</scope>
    <source>
        <strain evidence="4">DSM 15383</strain>
    </source>
</reference>
<dbReference type="EMBL" id="MPDM01000006">
    <property type="protein sequence ID" value="OKL48097.1"/>
    <property type="molecule type" value="Genomic_DNA"/>
</dbReference>
<dbReference type="AlphaFoldDB" id="A0A1Q5PM98"/>
<dbReference type="Proteomes" id="UP000186465">
    <property type="component" value="Unassembled WGS sequence"/>
</dbReference>
<dbReference type="SUPFAM" id="SSF56112">
    <property type="entry name" value="Protein kinase-like (PK-like)"/>
    <property type="match status" value="1"/>
</dbReference>
<organism evidence="3 4">
    <name type="scientific">Boudabousia marimammalium</name>
    <dbReference type="NCBI Taxonomy" id="156892"/>
    <lineage>
        <taxon>Bacteria</taxon>
        <taxon>Bacillati</taxon>
        <taxon>Actinomycetota</taxon>
        <taxon>Actinomycetes</taxon>
        <taxon>Actinomycetales</taxon>
        <taxon>Actinomycetaceae</taxon>
        <taxon>Boudabousia</taxon>
    </lineage>
</organism>
<dbReference type="InterPro" id="IPR011009">
    <property type="entry name" value="Kinase-like_dom_sf"/>
</dbReference>
<dbReference type="Gene3D" id="3.90.1200.10">
    <property type="match status" value="1"/>
</dbReference>
<dbReference type="InterPro" id="IPR002575">
    <property type="entry name" value="Aminoglycoside_PTrfase"/>
</dbReference>
<feature type="compositionally biased region" description="Polar residues" evidence="1">
    <location>
        <begin position="357"/>
        <end position="369"/>
    </location>
</feature>
<comment type="caution">
    <text evidence="3">The sequence shown here is derived from an EMBL/GenBank/DDBJ whole genome shotgun (WGS) entry which is preliminary data.</text>
</comment>
<keyword evidence="4" id="KW-1185">Reference proteome</keyword>
<feature type="region of interest" description="Disordered" evidence="1">
    <location>
        <begin position="339"/>
        <end position="420"/>
    </location>
</feature>
<name>A0A1Q5PM98_9ACTO</name>